<dbReference type="AlphaFoldDB" id="A0A0F9RYH3"/>
<keyword evidence="1" id="KW-0472">Membrane</keyword>
<feature type="transmembrane region" description="Helical" evidence="1">
    <location>
        <begin position="12"/>
        <end position="33"/>
    </location>
</feature>
<proteinExistence type="predicted"/>
<sequence length="221" mass="24177">IHHRLVDMGLRHHHVAIILYLVTAVAAGLGLFMMVTRDVGTVIVFAAVLLLLLVVFRLVGSVRLREVIARLRQNVALARESARHKRGFEAAMLYLREARDFESWWHALCQAADSMELARLSMTLTNRDGTARTLIWSQAGQDQPSRHEVVSVTVPCQDRRAGPPLTLAVDVPVNGSLESAGHTAAHLGRLMEEHSVAALSAAAQAKDDLDQDSHVGSPHPS</sequence>
<comment type="caution">
    <text evidence="2">The sequence shown here is derived from an EMBL/GenBank/DDBJ whole genome shotgun (WGS) entry which is preliminary data.</text>
</comment>
<dbReference type="EMBL" id="LAZR01002444">
    <property type="protein sequence ID" value="KKN29981.1"/>
    <property type="molecule type" value="Genomic_DNA"/>
</dbReference>
<gene>
    <name evidence="2" type="ORF">LCGC14_0838700</name>
</gene>
<organism evidence="2">
    <name type="scientific">marine sediment metagenome</name>
    <dbReference type="NCBI Taxonomy" id="412755"/>
    <lineage>
        <taxon>unclassified sequences</taxon>
        <taxon>metagenomes</taxon>
        <taxon>ecological metagenomes</taxon>
    </lineage>
</organism>
<reference evidence="2" key="1">
    <citation type="journal article" date="2015" name="Nature">
        <title>Complex archaea that bridge the gap between prokaryotes and eukaryotes.</title>
        <authorList>
            <person name="Spang A."/>
            <person name="Saw J.H."/>
            <person name="Jorgensen S.L."/>
            <person name="Zaremba-Niedzwiedzka K."/>
            <person name="Martijn J."/>
            <person name="Lind A.E."/>
            <person name="van Eijk R."/>
            <person name="Schleper C."/>
            <person name="Guy L."/>
            <person name="Ettema T.J."/>
        </authorList>
    </citation>
    <scope>NUCLEOTIDE SEQUENCE</scope>
</reference>
<feature type="transmembrane region" description="Helical" evidence="1">
    <location>
        <begin position="39"/>
        <end position="60"/>
    </location>
</feature>
<evidence type="ECO:0000256" key="1">
    <source>
        <dbReference type="SAM" id="Phobius"/>
    </source>
</evidence>
<name>A0A0F9RYH3_9ZZZZ</name>
<accession>A0A0F9RYH3</accession>
<keyword evidence="1" id="KW-0812">Transmembrane</keyword>
<protein>
    <submittedName>
        <fullName evidence="2">Uncharacterized protein</fullName>
    </submittedName>
</protein>
<feature type="non-terminal residue" evidence="2">
    <location>
        <position position="1"/>
    </location>
</feature>
<keyword evidence="1" id="KW-1133">Transmembrane helix</keyword>
<evidence type="ECO:0000313" key="2">
    <source>
        <dbReference type="EMBL" id="KKN29981.1"/>
    </source>
</evidence>